<dbReference type="PRINTS" id="PR00040">
    <property type="entry name" value="HTHMERR"/>
</dbReference>
<protein>
    <submittedName>
        <fullName evidence="8">Transcriptional regulator</fullName>
    </submittedName>
</protein>
<proteinExistence type="predicted"/>
<keyword evidence="4" id="KW-0238">DNA-binding</keyword>
<comment type="subcellular location">
    <subcellularLocation>
        <location evidence="1">Cytoplasm</location>
    </subcellularLocation>
</comment>
<dbReference type="PROSITE" id="PS50937">
    <property type="entry name" value="HTH_MERR_2"/>
    <property type="match status" value="1"/>
</dbReference>
<evidence type="ECO:0000256" key="5">
    <source>
        <dbReference type="ARBA" id="ARBA00023163"/>
    </source>
</evidence>
<dbReference type="GO" id="GO:0045893">
    <property type="term" value="P:positive regulation of DNA-templated transcription"/>
    <property type="evidence" value="ECO:0007669"/>
    <property type="project" value="InterPro"/>
</dbReference>
<accession>A0A1H3S967</accession>
<dbReference type="STRING" id="1244108.SAMN05444004_11133"/>
<dbReference type="SMART" id="SM00422">
    <property type="entry name" value="HTH_MERR"/>
    <property type="match status" value="1"/>
</dbReference>
<keyword evidence="5" id="KW-0804">Transcription</keyword>
<dbReference type="InterPro" id="IPR047057">
    <property type="entry name" value="MerR_fam"/>
</dbReference>
<evidence type="ECO:0000313" key="8">
    <source>
        <dbReference type="EMBL" id="SDZ34586.1"/>
    </source>
</evidence>
<feature type="coiled-coil region" evidence="6">
    <location>
        <begin position="83"/>
        <end position="110"/>
    </location>
</feature>
<keyword evidence="6" id="KW-0175">Coiled coil</keyword>
<evidence type="ECO:0000259" key="7">
    <source>
        <dbReference type="PROSITE" id="PS50937"/>
    </source>
</evidence>
<dbReference type="InterPro" id="IPR000551">
    <property type="entry name" value="MerR-type_HTH_dom"/>
</dbReference>
<dbReference type="NCBIfam" id="TIGR02044">
    <property type="entry name" value="CueR"/>
    <property type="match status" value="1"/>
</dbReference>
<dbReference type="PANTHER" id="PTHR30204">
    <property type="entry name" value="REDOX-CYCLING DRUG-SENSING TRANSCRIPTIONAL ACTIVATOR SOXR"/>
    <property type="match status" value="1"/>
</dbReference>
<evidence type="ECO:0000256" key="1">
    <source>
        <dbReference type="ARBA" id="ARBA00004496"/>
    </source>
</evidence>
<reference evidence="9" key="1">
    <citation type="submission" date="2016-10" db="EMBL/GenBank/DDBJ databases">
        <authorList>
            <person name="Varghese N."/>
            <person name="Submissions S."/>
        </authorList>
    </citation>
    <scope>NUCLEOTIDE SEQUENCE [LARGE SCALE GENOMIC DNA]</scope>
    <source>
        <strain evidence="9">DSM 100420</strain>
    </source>
</reference>
<gene>
    <name evidence="8" type="ORF">SAMN05444004_11133</name>
</gene>
<keyword evidence="3" id="KW-0805">Transcription regulation</keyword>
<keyword evidence="2" id="KW-0963">Cytoplasm</keyword>
<feature type="domain" description="HTH merR-type" evidence="7">
    <location>
        <begin position="1"/>
        <end position="68"/>
    </location>
</feature>
<dbReference type="Proteomes" id="UP000198914">
    <property type="component" value="Unassembled WGS sequence"/>
</dbReference>
<sequence>MNIGDVSDLSGLPTKTIRYYEDIGLVHPARGANGYRDFNEREAHRLTFLARARSLGFSIEECRTLLSLYADRSRASAEVKDLARDHLDRIAQKIRELDALRRTLETLVSQCHGDDRPDCPILDDLSGTLGKPT</sequence>
<dbReference type="SUPFAM" id="SSF46955">
    <property type="entry name" value="Putative DNA-binding domain"/>
    <property type="match status" value="1"/>
</dbReference>
<keyword evidence="9" id="KW-1185">Reference proteome</keyword>
<dbReference type="InterPro" id="IPR009061">
    <property type="entry name" value="DNA-bd_dom_put_sf"/>
</dbReference>
<dbReference type="GO" id="GO:0003700">
    <property type="term" value="F:DNA-binding transcription factor activity"/>
    <property type="evidence" value="ECO:0007669"/>
    <property type="project" value="InterPro"/>
</dbReference>
<dbReference type="RefSeq" id="WP_092646390.1">
    <property type="nucleotide sequence ID" value="NZ_FNPX01000011.1"/>
</dbReference>
<dbReference type="Pfam" id="PF09278">
    <property type="entry name" value="MerR-DNA-bind"/>
    <property type="match status" value="1"/>
</dbReference>
<evidence type="ECO:0000256" key="3">
    <source>
        <dbReference type="ARBA" id="ARBA00023015"/>
    </source>
</evidence>
<dbReference type="GO" id="GO:0005507">
    <property type="term" value="F:copper ion binding"/>
    <property type="evidence" value="ECO:0007669"/>
    <property type="project" value="InterPro"/>
</dbReference>
<dbReference type="Gene3D" id="1.10.1660.10">
    <property type="match status" value="1"/>
</dbReference>
<dbReference type="InterPro" id="IPR011789">
    <property type="entry name" value="CueR"/>
</dbReference>
<dbReference type="Pfam" id="PF00376">
    <property type="entry name" value="MerR"/>
    <property type="match status" value="1"/>
</dbReference>
<dbReference type="PANTHER" id="PTHR30204:SF94">
    <property type="entry name" value="HEAVY METAL-DEPENDENT TRANSCRIPTIONAL REGULATOR HI_0293-RELATED"/>
    <property type="match status" value="1"/>
</dbReference>
<dbReference type="OrthoDB" id="9802944at2"/>
<evidence type="ECO:0000313" key="9">
    <source>
        <dbReference type="Proteomes" id="UP000198914"/>
    </source>
</evidence>
<dbReference type="GO" id="GO:0003677">
    <property type="term" value="F:DNA binding"/>
    <property type="evidence" value="ECO:0007669"/>
    <property type="project" value="UniProtKB-KW"/>
</dbReference>
<dbReference type="InterPro" id="IPR015358">
    <property type="entry name" value="Tscrpt_reg_MerR_DNA-bd"/>
</dbReference>
<dbReference type="CDD" id="cd01108">
    <property type="entry name" value="HTH_CueR"/>
    <property type="match status" value="1"/>
</dbReference>
<evidence type="ECO:0000256" key="6">
    <source>
        <dbReference type="SAM" id="Coils"/>
    </source>
</evidence>
<organism evidence="8 9">
    <name type="scientific">Jannaschia faecimaris</name>
    <dbReference type="NCBI Taxonomy" id="1244108"/>
    <lineage>
        <taxon>Bacteria</taxon>
        <taxon>Pseudomonadati</taxon>
        <taxon>Pseudomonadota</taxon>
        <taxon>Alphaproteobacteria</taxon>
        <taxon>Rhodobacterales</taxon>
        <taxon>Roseobacteraceae</taxon>
        <taxon>Jannaschia</taxon>
    </lineage>
</organism>
<evidence type="ECO:0000256" key="2">
    <source>
        <dbReference type="ARBA" id="ARBA00022490"/>
    </source>
</evidence>
<dbReference type="GO" id="GO:0005737">
    <property type="term" value="C:cytoplasm"/>
    <property type="evidence" value="ECO:0007669"/>
    <property type="project" value="UniProtKB-SubCell"/>
</dbReference>
<name>A0A1H3S967_9RHOB</name>
<dbReference type="EMBL" id="FNPX01000011">
    <property type="protein sequence ID" value="SDZ34586.1"/>
    <property type="molecule type" value="Genomic_DNA"/>
</dbReference>
<evidence type="ECO:0000256" key="4">
    <source>
        <dbReference type="ARBA" id="ARBA00023125"/>
    </source>
</evidence>
<dbReference type="AlphaFoldDB" id="A0A1H3S967"/>